<protein>
    <submittedName>
        <fullName evidence="6">DNA-binding GntR family transcriptional regulator</fullName>
    </submittedName>
</protein>
<dbReference type="SUPFAM" id="SSF46785">
    <property type="entry name" value="Winged helix' DNA-binding domain"/>
    <property type="match status" value="1"/>
</dbReference>
<evidence type="ECO:0000256" key="1">
    <source>
        <dbReference type="ARBA" id="ARBA00023015"/>
    </source>
</evidence>
<keyword evidence="3" id="KW-0804">Transcription</keyword>
<dbReference type="EMBL" id="JACIGK010000007">
    <property type="protein sequence ID" value="MBB4265660.1"/>
    <property type="molecule type" value="Genomic_DNA"/>
</dbReference>
<keyword evidence="1" id="KW-0805">Transcription regulation</keyword>
<name>A0A7W6RBV0_9PROT</name>
<dbReference type="PRINTS" id="PR00035">
    <property type="entry name" value="HTHGNTR"/>
</dbReference>
<evidence type="ECO:0000313" key="7">
    <source>
        <dbReference type="Proteomes" id="UP000554286"/>
    </source>
</evidence>
<dbReference type="AlphaFoldDB" id="A0A7W6RBV0"/>
<keyword evidence="2 6" id="KW-0238">DNA-binding</keyword>
<dbReference type="Proteomes" id="UP000554286">
    <property type="component" value="Unassembled WGS sequence"/>
</dbReference>
<dbReference type="Pfam" id="PF00392">
    <property type="entry name" value="GntR"/>
    <property type="match status" value="1"/>
</dbReference>
<evidence type="ECO:0000256" key="3">
    <source>
        <dbReference type="ARBA" id="ARBA00023163"/>
    </source>
</evidence>
<dbReference type="InterPro" id="IPR028978">
    <property type="entry name" value="Chorismate_lyase_/UTRA_dom_sf"/>
</dbReference>
<dbReference type="CDD" id="cd07377">
    <property type="entry name" value="WHTH_GntR"/>
    <property type="match status" value="1"/>
</dbReference>
<feature type="domain" description="HTH gntR-type" evidence="5">
    <location>
        <begin position="22"/>
        <end position="90"/>
    </location>
</feature>
<dbReference type="GO" id="GO:0003700">
    <property type="term" value="F:DNA-binding transcription factor activity"/>
    <property type="evidence" value="ECO:0007669"/>
    <property type="project" value="InterPro"/>
</dbReference>
<evidence type="ECO:0000256" key="4">
    <source>
        <dbReference type="SAM" id="MobiDB-lite"/>
    </source>
</evidence>
<dbReference type="InterPro" id="IPR000524">
    <property type="entry name" value="Tscrpt_reg_HTH_GntR"/>
</dbReference>
<dbReference type="PANTHER" id="PTHR44846:SF1">
    <property type="entry name" value="MANNOSYL-D-GLYCERATE TRANSPORT_METABOLISM SYSTEM REPRESSOR MNGR-RELATED"/>
    <property type="match status" value="1"/>
</dbReference>
<dbReference type="PANTHER" id="PTHR44846">
    <property type="entry name" value="MANNOSYL-D-GLYCERATE TRANSPORT/METABOLISM SYSTEM REPRESSOR MNGR-RELATED"/>
    <property type="match status" value="1"/>
</dbReference>
<feature type="region of interest" description="Disordered" evidence="4">
    <location>
        <begin position="266"/>
        <end position="306"/>
    </location>
</feature>
<comment type="caution">
    <text evidence="6">The sequence shown here is derived from an EMBL/GenBank/DDBJ whole genome shotgun (WGS) entry which is preliminary data.</text>
</comment>
<dbReference type="Gene3D" id="3.40.1410.10">
    <property type="entry name" value="Chorismate lyase-like"/>
    <property type="match status" value="1"/>
</dbReference>
<evidence type="ECO:0000256" key="2">
    <source>
        <dbReference type="ARBA" id="ARBA00023125"/>
    </source>
</evidence>
<dbReference type="GO" id="GO:0003677">
    <property type="term" value="F:DNA binding"/>
    <property type="evidence" value="ECO:0007669"/>
    <property type="project" value="UniProtKB-KW"/>
</dbReference>
<reference evidence="6 7" key="1">
    <citation type="submission" date="2020-08" db="EMBL/GenBank/DDBJ databases">
        <title>Genome sequencing of Purple Non-Sulfur Bacteria from various extreme environments.</title>
        <authorList>
            <person name="Mayer M."/>
        </authorList>
    </citation>
    <scope>NUCLEOTIDE SEQUENCE [LARGE SCALE GENOMIC DNA]</scope>
    <source>
        <strain evidence="6 7">JA131</strain>
    </source>
</reference>
<proteinExistence type="predicted"/>
<dbReference type="InterPro" id="IPR011663">
    <property type="entry name" value="UTRA"/>
</dbReference>
<organism evidence="6 7">
    <name type="scientific">Roseospira visakhapatnamensis</name>
    <dbReference type="NCBI Taxonomy" id="390880"/>
    <lineage>
        <taxon>Bacteria</taxon>
        <taxon>Pseudomonadati</taxon>
        <taxon>Pseudomonadota</taxon>
        <taxon>Alphaproteobacteria</taxon>
        <taxon>Rhodospirillales</taxon>
        <taxon>Rhodospirillaceae</taxon>
        <taxon>Roseospira</taxon>
    </lineage>
</organism>
<dbReference type="RefSeq" id="WP_246422756.1">
    <property type="nucleotide sequence ID" value="NZ_JACIGK010000007.1"/>
</dbReference>
<dbReference type="GO" id="GO:0045892">
    <property type="term" value="P:negative regulation of DNA-templated transcription"/>
    <property type="evidence" value="ECO:0007669"/>
    <property type="project" value="TreeGrafter"/>
</dbReference>
<dbReference type="InterPro" id="IPR036388">
    <property type="entry name" value="WH-like_DNA-bd_sf"/>
</dbReference>
<gene>
    <name evidence="6" type="ORF">GGD89_001282</name>
</gene>
<dbReference type="Gene3D" id="1.10.10.10">
    <property type="entry name" value="Winged helix-like DNA-binding domain superfamily/Winged helix DNA-binding domain"/>
    <property type="match status" value="1"/>
</dbReference>
<dbReference type="InterPro" id="IPR036390">
    <property type="entry name" value="WH_DNA-bd_sf"/>
</dbReference>
<dbReference type="Pfam" id="PF07702">
    <property type="entry name" value="UTRA"/>
    <property type="match status" value="1"/>
</dbReference>
<keyword evidence="7" id="KW-1185">Reference proteome</keyword>
<dbReference type="PROSITE" id="PS50949">
    <property type="entry name" value="HTH_GNTR"/>
    <property type="match status" value="1"/>
</dbReference>
<dbReference type="InterPro" id="IPR050679">
    <property type="entry name" value="Bact_HTH_transcr_reg"/>
</dbReference>
<sequence>MSRPAGPLSAMSAGGGAGAGDGPRYPAIMRILVEEIGAGRYALGERLPTEHDLCQRFGASRHTVREALRHLKDMGLIARRQGSGSVIIAHYPEQRFVNSITSLDELVQYAETTWLDVLAVDKIVVDETLGTWLRATPGEPWLRLSALRRVAGVRDPFAYTEVFMPIAFEALVGEIGAEVSALYAMLERRFGVRVAKIHQSIEAVTADANVASRLDIVSGAPLLRIKRCYVAEDGTLIELAVNHHPADRFRYEMTLDRKPVGGALVNDIRDWPGPNEASATADRRGSPVHHATETNDDRDGHTPCAD</sequence>
<feature type="compositionally biased region" description="Basic and acidic residues" evidence="4">
    <location>
        <begin position="281"/>
        <end position="306"/>
    </location>
</feature>
<dbReference type="SUPFAM" id="SSF64288">
    <property type="entry name" value="Chorismate lyase-like"/>
    <property type="match status" value="1"/>
</dbReference>
<dbReference type="SMART" id="SM00866">
    <property type="entry name" value="UTRA"/>
    <property type="match status" value="1"/>
</dbReference>
<evidence type="ECO:0000259" key="5">
    <source>
        <dbReference type="PROSITE" id="PS50949"/>
    </source>
</evidence>
<accession>A0A7W6RBV0</accession>
<evidence type="ECO:0000313" key="6">
    <source>
        <dbReference type="EMBL" id="MBB4265660.1"/>
    </source>
</evidence>
<dbReference type="SMART" id="SM00345">
    <property type="entry name" value="HTH_GNTR"/>
    <property type="match status" value="1"/>
</dbReference>